<name>A0A5C6BT19_9PLAN</name>
<gene>
    <name evidence="4" type="ORF">CA54_37270</name>
</gene>
<feature type="transmembrane region" description="Helical" evidence="3">
    <location>
        <begin position="136"/>
        <end position="154"/>
    </location>
</feature>
<evidence type="ECO:0000256" key="3">
    <source>
        <dbReference type="SAM" id="Phobius"/>
    </source>
</evidence>
<evidence type="ECO:0000313" key="5">
    <source>
        <dbReference type="Proteomes" id="UP000320735"/>
    </source>
</evidence>
<feature type="compositionally biased region" description="Basic and acidic residues" evidence="2">
    <location>
        <begin position="170"/>
        <end position="179"/>
    </location>
</feature>
<keyword evidence="3" id="KW-1133">Transmembrane helix</keyword>
<feature type="transmembrane region" description="Helical" evidence="3">
    <location>
        <begin position="54"/>
        <end position="72"/>
    </location>
</feature>
<keyword evidence="3" id="KW-0472">Membrane</keyword>
<keyword evidence="5" id="KW-1185">Reference proteome</keyword>
<proteinExistence type="predicted"/>
<feature type="coiled-coil region" evidence="1">
    <location>
        <begin position="369"/>
        <end position="396"/>
    </location>
</feature>
<keyword evidence="3" id="KW-0812">Transmembrane</keyword>
<accession>A0A5C6BT19</accession>
<dbReference type="AlphaFoldDB" id="A0A5C6BT19"/>
<feature type="coiled-coil region" evidence="1">
    <location>
        <begin position="282"/>
        <end position="332"/>
    </location>
</feature>
<sequence>MTETAKMLKRVGYRRRAALFGRSFYRSFLVLAGLYAAVLLFSRLSGKIPDRFEPLTLLVIPAGAILWGCLSLRRPTDPELARLVDQTTDTKDLYLTASLLAQSPGDYGPLVTRDAEQRATKIKPDVVVPFHWHRRLAHVVLALVVLFVATRAFPQFDPFGDVQMAQAEEKREQDLEKGRKATKLRTAQLKKKSDGMSEESDEVAKAVEKLKNDFKKTKRGERQSNSKMLGQQQKFLGEKWRKLNNEKLKELFSKSSNSNQQFGGMSKAKMMKWSRELQEGSTESLQKEIDAIKSELQKLAKTTDPVKKAELREKIKQRLRDLEELASNKLDSKPLAAAVKRALKELDASKRDGLSTEALEALTESMALVKMELKEVAQSAKDLQELEKALAAIQAAKKLNVQGELDGEGMEDLESLEDYQEYYEQLMAQMGQGEGEGTGGEGFGKGGEVDENDELKSKFVNEKSKAEIRPGKVLLTLKDKGLSDRGDAKQEYRESIRKVKQGVSEAIVKEQVPPGYLEGIKSYFDTLDGNEDEQ</sequence>
<feature type="transmembrane region" description="Helical" evidence="3">
    <location>
        <begin position="24"/>
        <end position="42"/>
    </location>
</feature>
<feature type="region of interest" description="Disordered" evidence="2">
    <location>
        <begin position="432"/>
        <end position="451"/>
    </location>
</feature>
<dbReference type="Proteomes" id="UP000320735">
    <property type="component" value="Unassembled WGS sequence"/>
</dbReference>
<keyword evidence="1" id="KW-0175">Coiled coil</keyword>
<evidence type="ECO:0000313" key="4">
    <source>
        <dbReference type="EMBL" id="TWU14857.1"/>
    </source>
</evidence>
<feature type="compositionally biased region" description="Gly residues" evidence="2">
    <location>
        <begin position="432"/>
        <end position="446"/>
    </location>
</feature>
<feature type="region of interest" description="Disordered" evidence="2">
    <location>
        <begin position="170"/>
        <end position="201"/>
    </location>
</feature>
<evidence type="ECO:0000256" key="1">
    <source>
        <dbReference type="SAM" id="Coils"/>
    </source>
</evidence>
<comment type="caution">
    <text evidence="4">The sequence shown here is derived from an EMBL/GenBank/DDBJ whole genome shotgun (WGS) entry which is preliminary data.</text>
</comment>
<dbReference type="OrthoDB" id="209191at2"/>
<dbReference type="EMBL" id="SJPP01000001">
    <property type="protein sequence ID" value="TWU14857.1"/>
    <property type="molecule type" value="Genomic_DNA"/>
</dbReference>
<evidence type="ECO:0000256" key="2">
    <source>
        <dbReference type="SAM" id="MobiDB-lite"/>
    </source>
</evidence>
<dbReference type="RefSeq" id="WP_146372117.1">
    <property type="nucleotide sequence ID" value="NZ_SJPP01000001.1"/>
</dbReference>
<reference evidence="4 5" key="1">
    <citation type="submission" date="2019-02" db="EMBL/GenBank/DDBJ databases">
        <title>Deep-cultivation of Planctomycetes and their phenomic and genomic characterization uncovers novel biology.</title>
        <authorList>
            <person name="Wiegand S."/>
            <person name="Jogler M."/>
            <person name="Boedeker C."/>
            <person name="Pinto D."/>
            <person name="Vollmers J."/>
            <person name="Rivas-Marin E."/>
            <person name="Kohn T."/>
            <person name="Peeters S.H."/>
            <person name="Heuer A."/>
            <person name="Rast P."/>
            <person name="Oberbeckmann S."/>
            <person name="Bunk B."/>
            <person name="Jeske O."/>
            <person name="Meyerdierks A."/>
            <person name="Storesund J.E."/>
            <person name="Kallscheuer N."/>
            <person name="Luecker S."/>
            <person name="Lage O.M."/>
            <person name="Pohl T."/>
            <person name="Merkel B.J."/>
            <person name="Hornburger P."/>
            <person name="Mueller R.-W."/>
            <person name="Bruemmer F."/>
            <person name="Labrenz M."/>
            <person name="Spormann A.M."/>
            <person name="Op Den Camp H."/>
            <person name="Overmann J."/>
            <person name="Amann R."/>
            <person name="Jetten M.S.M."/>
            <person name="Mascher T."/>
            <person name="Medema M.H."/>
            <person name="Devos D.P."/>
            <person name="Kaster A.-K."/>
            <person name="Ovreas L."/>
            <person name="Rohde M."/>
            <person name="Galperin M.Y."/>
            <person name="Jogler C."/>
        </authorList>
    </citation>
    <scope>NUCLEOTIDE SEQUENCE [LARGE SCALE GENOMIC DNA]</scope>
    <source>
        <strain evidence="4 5">CA54</strain>
    </source>
</reference>
<protein>
    <submittedName>
        <fullName evidence="4">Uncharacterized protein</fullName>
    </submittedName>
</protein>
<organism evidence="4 5">
    <name type="scientific">Symmachiella macrocystis</name>
    <dbReference type="NCBI Taxonomy" id="2527985"/>
    <lineage>
        <taxon>Bacteria</taxon>
        <taxon>Pseudomonadati</taxon>
        <taxon>Planctomycetota</taxon>
        <taxon>Planctomycetia</taxon>
        <taxon>Planctomycetales</taxon>
        <taxon>Planctomycetaceae</taxon>
        <taxon>Symmachiella</taxon>
    </lineage>
</organism>